<dbReference type="InterPro" id="IPR015943">
    <property type="entry name" value="WD40/YVTN_repeat-like_dom_sf"/>
</dbReference>
<dbReference type="InterPro" id="IPR019775">
    <property type="entry name" value="WD40_repeat_CS"/>
</dbReference>
<keyword evidence="7" id="KW-0112">Calmodulin-binding</keyword>
<accession>A0A8C7L0Q2</accession>
<dbReference type="FunFam" id="2.130.10.10:FF:000058">
    <property type="entry name" value="striatin isoform X1"/>
    <property type="match status" value="1"/>
</dbReference>
<dbReference type="InterPro" id="IPR051488">
    <property type="entry name" value="WD_repeat_striatin"/>
</dbReference>
<dbReference type="Gene3D" id="1.20.5.300">
    <property type="match status" value="1"/>
</dbReference>
<feature type="compositionally biased region" description="Polar residues" evidence="10">
    <location>
        <begin position="287"/>
        <end position="301"/>
    </location>
</feature>
<dbReference type="InterPro" id="IPR001680">
    <property type="entry name" value="WD40_rpt"/>
</dbReference>
<feature type="compositionally biased region" description="Basic and acidic residues" evidence="10">
    <location>
        <begin position="483"/>
        <end position="494"/>
    </location>
</feature>
<evidence type="ECO:0000256" key="6">
    <source>
        <dbReference type="ARBA" id="ARBA00022737"/>
    </source>
</evidence>
<evidence type="ECO:0000313" key="13">
    <source>
        <dbReference type="Proteomes" id="UP000694557"/>
    </source>
</evidence>
<keyword evidence="8" id="KW-0175">Coiled coil</keyword>
<comment type="subcellular location">
    <subcellularLocation>
        <location evidence="1">Cytoplasm</location>
    </subcellularLocation>
</comment>
<evidence type="ECO:0000313" key="12">
    <source>
        <dbReference type="Ensembl" id="ENSOKIP00005108996.1"/>
    </source>
</evidence>
<reference evidence="12" key="2">
    <citation type="submission" date="2025-09" db="UniProtKB">
        <authorList>
            <consortium name="Ensembl"/>
        </authorList>
    </citation>
    <scope>IDENTIFICATION</scope>
</reference>
<dbReference type="FunFam" id="1.20.5.300:FF:000001">
    <property type="entry name" value="striatin isoform X1"/>
    <property type="match status" value="1"/>
</dbReference>
<dbReference type="PANTHER" id="PTHR15653">
    <property type="entry name" value="STRIATIN"/>
    <property type="match status" value="1"/>
</dbReference>
<evidence type="ECO:0000256" key="5">
    <source>
        <dbReference type="ARBA" id="ARBA00022574"/>
    </source>
</evidence>
<dbReference type="InterPro" id="IPR013258">
    <property type="entry name" value="Striatin_N"/>
</dbReference>
<evidence type="ECO:0000256" key="1">
    <source>
        <dbReference type="ARBA" id="ARBA00004496"/>
    </source>
</evidence>
<evidence type="ECO:0000256" key="8">
    <source>
        <dbReference type="ARBA" id="ARBA00023054"/>
    </source>
</evidence>
<dbReference type="FunFam" id="2.130.10.10:FF:001264">
    <property type="entry name" value="Striatin, calmodulin-binding protein 4"/>
    <property type="match status" value="1"/>
</dbReference>
<feature type="repeat" description="WD" evidence="9">
    <location>
        <begin position="820"/>
        <end position="861"/>
    </location>
</feature>
<evidence type="ECO:0000256" key="2">
    <source>
        <dbReference type="ARBA" id="ARBA00009616"/>
    </source>
</evidence>
<feature type="region of interest" description="Disordered" evidence="10">
    <location>
        <begin position="259"/>
        <end position="301"/>
    </location>
</feature>
<dbReference type="GO" id="GO:0051721">
    <property type="term" value="F:protein phosphatase 2A binding"/>
    <property type="evidence" value="ECO:0007669"/>
    <property type="project" value="TreeGrafter"/>
</dbReference>
<dbReference type="PROSITE" id="PS50294">
    <property type="entry name" value="WD_REPEATS_REGION"/>
    <property type="match status" value="5"/>
</dbReference>
<feature type="compositionally biased region" description="Polar residues" evidence="10">
    <location>
        <begin position="339"/>
        <end position="351"/>
    </location>
</feature>
<feature type="domain" description="Striatin N-terminal" evidence="11">
    <location>
        <begin position="196"/>
        <end position="323"/>
    </location>
</feature>
<dbReference type="PROSITE" id="PS50082">
    <property type="entry name" value="WD_REPEATS_2"/>
    <property type="match status" value="5"/>
</dbReference>
<feature type="compositionally biased region" description="Basic and acidic residues" evidence="10">
    <location>
        <begin position="369"/>
        <end position="388"/>
    </location>
</feature>
<dbReference type="AlphaFoldDB" id="A0A8C7L0Q2"/>
<dbReference type="InterPro" id="IPR036322">
    <property type="entry name" value="WD40_repeat_dom_sf"/>
</dbReference>
<dbReference type="PANTHER" id="PTHR15653:SF1">
    <property type="entry name" value="STRIATIN-4"/>
    <property type="match status" value="1"/>
</dbReference>
<evidence type="ECO:0000256" key="9">
    <source>
        <dbReference type="PROSITE-ProRule" id="PRU00221"/>
    </source>
</evidence>
<dbReference type="GO" id="GO:0070016">
    <property type="term" value="F:armadillo repeat domain binding"/>
    <property type="evidence" value="ECO:0007669"/>
    <property type="project" value="TreeGrafter"/>
</dbReference>
<dbReference type="SUPFAM" id="SSF50978">
    <property type="entry name" value="WD40 repeat-like"/>
    <property type="match status" value="1"/>
</dbReference>
<feature type="repeat" description="WD" evidence="9">
    <location>
        <begin position="580"/>
        <end position="614"/>
    </location>
</feature>
<feature type="repeat" description="WD" evidence="9">
    <location>
        <begin position="866"/>
        <end position="898"/>
    </location>
</feature>
<keyword evidence="3" id="KW-0963">Cytoplasm</keyword>
<dbReference type="GO" id="GO:0005516">
    <property type="term" value="F:calmodulin binding"/>
    <property type="evidence" value="ECO:0007669"/>
    <property type="project" value="UniProtKB-KW"/>
</dbReference>
<reference evidence="12" key="1">
    <citation type="submission" date="2025-08" db="UniProtKB">
        <authorList>
            <consortium name="Ensembl"/>
        </authorList>
    </citation>
    <scope>IDENTIFICATION</scope>
</reference>
<name>A0A8C7L0Q2_ONCKI</name>
<keyword evidence="4" id="KW-0597">Phosphoprotein</keyword>
<feature type="compositionally biased region" description="Acidic residues" evidence="10">
    <location>
        <begin position="404"/>
        <end position="416"/>
    </location>
</feature>
<evidence type="ECO:0000259" key="11">
    <source>
        <dbReference type="Pfam" id="PF08232"/>
    </source>
</evidence>
<dbReference type="InterPro" id="IPR020472">
    <property type="entry name" value="WD40_PAC1"/>
</dbReference>
<organism evidence="12 13">
    <name type="scientific">Oncorhynchus kisutch</name>
    <name type="common">Coho salmon</name>
    <name type="synonym">Salmo kisutch</name>
    <dbReference type="NCBI Taxonomy" id="8019"/>
    <lineage>
        <taxon>Eukaryota</taxon>
        <taxon>Metazoa</taxon>
        <taxon>Chordata</taxon>
        <taxon>Craniata</taxon>
        <taxon>Vertebrata</taxon>
        <taxon>Euteleostomi</taxon>
        <taxon>Actinopterygii</taxon>
        <taxon>Neopterygii</taxon>
        <taxon>Teleostei</taxon>
        <taxon>Protacanthopterygii</taxon>
        <taxon>Salmoniformes</taxon>
        <taxon>Salmonidae</taxon>
        <taxon>Salmoninae</taxon>
        <taxon>Oncorhynchus</taxon>
    </lineage>
</organism>
<protein>
    <submittedName>
        <fullName evidence="12">Striatin 4</fullName>
    </submittedName>
</protein>
<keyword evidence="13" id="KW-1185">Reference proteome</keyword>
<feature type="repeat" description="WD" evidence="9">
    <location>
        <begin position="686"/>
        <end position="717"/>
    </location>
</feature>
<dbReference type="CDD" id="cd00200">
    <property type="entry name" value="WD40"/>
    <property type="match status" value="1"/>
</dbReference>
<dbReference type="GeneTree" id="ENSGT00950000183095"/>
<dbReference type="GO" id="GO:0044877">
    <property type="term" value="F:protein-containing complex binding"/>
    <property type="evidence" value="ECO:0007669"/>
    <property type="project" value="TreeGrafter"/>
</dbReference>
<dbReference type="Gene3D" id="2.130.10.10">
    <property type="entry name" value="YVTN repeat-like/Quinoprotein amine dehydrogenase"/>
    <property type="match status" value="3"/>
</dbReference>
<feature type="repeat" description="WD" evidence="9">
    <location>
        <begin position="633"/>
        <end position="666"/>
    </location>
</feature>
<dbReference type="Pfam" id="PF00400">
    <property type="entry name" value="WD40"/>
    <property type="match status" value="5"/>
</dbReference>
<dbReference type="PRINTS" id="PR00320">
    <property type="entry name" value="GPROTEINBRPT"/>
</dbReference>
<evidence type="ECO:0000256" key="10">
    <source>
        <dbReference type="SAM" id="MobiDB-lite"/>
    </source>
</evidence>
<feature type="region of interest" description="Disordered" evidence="10">
    <location>
        <begin position="331"/>
        <end position="522"/>
    </location>
</feature>
<dbReference type="GO" id="GO:0005737">
    <property type="term" value="C:cytoplasm"/>
    <property type="evidence" value="ECO:0007669"/>
    <property type="project" value="UniProtKB-SubCell"/>
</dbReference>
<evidence type="ECO:0000256" key="3">
    <source>
        <dbReference type="ARBA" id="ARBA00022490"/>
    </source>
</evidence>
<feature type="compositionally biased region" description="Low complexity" evidence="10">
    <location>
        <begin position="171"/>
        <end position="180"/>
    </location>
</feature>
<dbReference type="Pfam" id="PF08232">
    <property type="entry name" value="Striatin"/>
    <property type="match status" value="1"/>
</dbReference>
<keyword evidence="5 9" id="KW-0853">WD repeat</keyword>
<dbReference type="Proteomes" id="UP000694557">
    <property type="component" value="Unassembled WGS sequence"/>
</dbReference>
<gene>
    <name evidence="12" type="primary">STRN4</name>
    <name evidence="12" type="synonym">LOC109881118</name>
</gene>
<dbReference type="SMART" id="SM00320">
    <property type="entry name" value="WD40"/>
    <property type="match status" value="7"/>
</dbReference>
<sequence length="898" mass="98183">MNVILTNKLRKCSYTGSFRLLSTPRSVTLYPCFAVSETTTGSLREITIWQEATSLVTVTGERREKNDPPPPCSRFALSSFFGTVPPLEFLHLLFRLERKKEGSSVSAGFVRDGVVVVIAACFPHLPVLAKAQSAKMEAERSGGVAGGTNQNSGGSGVGRNPNGPKSVLGQATTAAAAAMAGSSQPREPQDGDAGLSLPGILHFIQFEWGRFQTEKYRWEAERDELRAQVTFLQGERKGQENMKQDLVRRIKMLEYALKQERSKHQKLKTGSDQSPGEKKPEAEQVPNGPTESESEPANQMSWKEGRQLLRKYLEEVGYSDTILDMRSKRVRSLLGRTSPEANGTPASSEQQPAPDPEPLAGGESLLIRQIEEQIKRNAAGKDDSKERLGGSVLDKIPFLHGCQDDDEDDSDEEDDFQGMGTDRIDGQRNKNKKPRVKMGTEPTTTDLDPDDEEEDEDDSEDALSEFDFLGSGEEGEGAGEARISGDGRELENRRNKLQGLMSDFPPKPSPPPSVLGQSRSGEGGALGFSSDVFILDAVGGGDMNLGELADLTVANDNDLTVDLQDNREEFKKTWNPRFTLRSHFDAIRALTFHPSQAVLLTASEDGTLKLWNLNKAIHSKKNAALDVEPIYTFRAHSGAVLSLAMGKDGDSCYSGGLDGTVRCWKIPDINVDPYDNYDPAIESSVLSGHEDSVWGLTYSAHHHRLASCSADGTVRIWAPQNSAPCLSVFNKEKEHGTPTSVAFVNSDPDQAVVSFDGGETLLYDLNTEQSIMVLETGTKDGSKLINCVVSHPSEPISITAHENRTIRYLDNKTGKVIHSMVAHLDAVTCLTTDPKGTYLISGSHDCSVRLWMLDNRTCVQEITAHRKKHDEAIHDVAFHPSQPFIASAGADALAKIFV</sequence>
<comment type="similarity">
    <text evidence="2">Belongs to the WD repeat striatin family.</text>
</comment>
<evidence type="ECO:0000256" key="4">
    <source>
        <dbReference type="ARBA" id="ARBA00022553"/>
    </source>
</evidence>
<keyword evidence="6" id="KW-0677">Repeat</keyword>
<feature type="compositionally biased region" description="Acidic residues" evidence="10">
    <location>
        <begin position="447"/>
        <end position="464"/>
    </location>
</feature>
<dbReference type="Ensembl" id="ENSOKIT00005116769.1">
    <property type="protein sequence ID" value="ENSOKIP00005108996.1"/>
    <property type="gene ID" value="ENSOKIG00005047682.1"/>
</dbReference>
<evidence type="ECO:0000256" key="7">
    <source>
        <dbReference type="ARBA" id="ARBA00022860"/>
    </source>
</evidence>
<proteinExistence type="inferred from homology"/>
<dbReference type="GO" id="GO:0030425">
    <property type="term" value="C:dendrite"/>
    <property type="evidence" value="ECO:0007669"/>
    <property type="project" value="TreeGrafter"/>
</dbReference>
<dbReference type="PROSITE" id="PS00678">
    <property type="entry name" value="WD_REPEATS_1"/>
    <property type="match status" value="1"/>
</dbReference>
<dbReference type="FunFam" id="2.130.10.10:FF:001773">
    <property type="entry name" value="Striatin-4-like"/>
    <property type="match status" value="1"/>
</dbReference>
<feature type="region of interest" description="Disordered" evidence="10">
    <location>
        <begin position="140"/>
        <end position="194"/>
    </location>
</feature>